<dbReference type="GO" id="GO:0005524">
    <property type="term" value="F:ATP binding"/>
    <property type="evidence" value="ECO:0007669"/>
    <property type="project" value="UniProtKB-UniRule"/>
</dbReference>
<organism evidence="13 14">
    <name type="scientific">Miscanthus lutarioriparius</name>
    <dbReference type="NCBI Taxonomy" id="422564"/>
    <lineage>
        <taxon>Eukaryota</taxon>
        <taxon>Viridiplantae</taxon>
        <taxon>Streptophyta</taxon>
        <taxon>Embryophyta</taxon>
        <taxon>Tracheophyta</taxon>
        <taxon>Spermatophyta</taxon>
        <taxon>Magnoliopsida</taxon>
        <taxon>Liliopsida</taxon>
        <taxon>Poales</taxon>
        <taxon>Poaceae</taxon>
        <taxon>PACMAD clade</taxon>
        <taxon>Panicoideae</taxon>
        <taxon>Andropogonodae</taxon>
        <taxon>Andropogoneae</taxon>
        <taxon>Saccharinae</taxon>
        <taxon>Miscanthus</taxon>
    </lineage>
</organism>
<accession>A0A811NMY6</accession>
<dbReference type="SMART" id="SM00220">
    <property type="entry name" value="S_TKc"/>
    <property type="match status" value="1"/>
</dbReference>
<evidence type="ECO:0000256" key="7">
    <source>
        <dbReference type="ARBA" id="ARBA00022786"/>
    </source>
</evidence>
<dbReference type="OrthoDB" id="10064100at2759"/>
<dbReference type="UniPathway" id="UPA00143"/>
<feature type="compositionally biased region" description="Polar residues" evidence="10">
    <location>
        <begin position="213"/>
        <end position="225"/>
    </location>
</feature>
<evidence type="ECO:0000256" key="5">
    <source>
        <dbReference type="ARBA" id="ARBA00022741"/>
    </source>
</evidence>
<dbReference type="InterPro" id="IPR008271">
    <property type="entry name" value="Ser/Thr_kinase_AS"/>
</dbReference>
<dbReference type="EC" id="2.3.2.27" evidence="3"/>
<comment type="caution">
    <text evidence="13">The sequence shown here is derived from an EMBL/GenBank/DDBJ whole genome shotgun (WGS) entry which is preliminary data.</text>
</comment>
<dbReference type="PROSITE" id="PS51698">
    <property type="entry name" value="U_BOX"/>
    <property type="match status" value="1"/>
</dbReference>
<dbReference type="SUPFAM" id="SSF56112">
    <property type="entry name" value="Protein kinase-like (PK-like)"/>
    <property type="match status" value="1"/>
</dbReference>
<dbReference type="PROSITE" id="PS00108">
    <property type="entry name" value="PROTEIN_KINASE_ST"/>
    <property type="match status" value="1"/>
</dbReference>
<evidence type="ECO:0000259" key="11">
    <source>
        <dbReference type="PROSITE" id="PS50011"/>
    </source>
</evidence>
<protein>
    <recommendedName>
        <fullName evidence="3">RING-type E3 ubiquitin transferase</fullName>
        <ecNumber evidence="3">2.3.2.27</ecNumber>
    </recommendedName>
</protein>
<evidence type="ECO:0000256" key="8">
    <source>
        <dbReference type="ARBA" id="ARBA00022840"/>
    </source>
</evidence>
<evidence type="ECO:0000256" key="6">
    <source>
        <dbReference type="ARBA" id="ARBA00022777"/>
    </source>
</evidence>
<dbReference type="PANTHER" id="PTHR45647:SF114">
    <property type="entry name" value="OS10G0561500 PROTEIN"/>
    <property type="match status" value="1"/>
</dbReference>
<dbReference type="CDD" id="cd16655">
    <property type="entry name" value="RING-Ubox_WDSUB1-like"/>
    <property type="match status" value="1"/>
</dbReference>
<feature type="region of interest" description="Disordered" evidence="10">
    <location>
        <begin position="195"/>
        <end position="241"/>
    </location>
</feature>
<dbReference type="InterPro" id="IPR000719">
    <property type="entry name" value="Prot_kinase_dom"/>
</dbReference>
<dbReference type="GO" id="GO:0004672">
    <property type="term" value="F:protein kinase activity"/>
    <property type="evidence" value="ECO:0007669"/>
    <property type="project" value="InterPro"/>
</dbReference>
<evidence type="ECO:0000313" key="13">
    <source>
        <dbReference type="EMBL" id="CAD6225037.1"/>
    </source>
</evidence>
<keyword evidence="5 9" id="KW-0547">Nucleotide-binding</keyword>
<name>A0A811NMY6_9POAL</name>
<keyword evidence="6" id="KW-0418">Kinase</keyword>
<dbReference type="InterPro" id="IPR014729">
    <property type="entry name" value="Rossmann-like_a/b/a_fold"/>
</dbReference>
<dbReference type="PROSITE" id="PS50011">
    <property type="entry name" value="PROTEIN_KINASE_DOM"/>
    <property type="match status" value="1"/>
</dbReference>
<dbReference type="PANTHER" id="PTHR45647">
    <property type="entry name" value="OS02G0152300 PROTEIN"/>
    <property type="match status" value="1"/>
</dbReference>
<evidence type="ECO:0000256" key="9">
    <source>
        <dbReference type="PROSITE-ProRule" id="PRU10141"/>
    </source>
</evidence>
<feature type="domain" description="U-box" evidence="12">
    <location>
        <begin position="787"/>
        <end position="860"/>
    </location>
</feature>
<keyword evidence="4" id="KW-0808">Transferase</keyword>
<dbReference type="Pfam" id="PF00582">
    <property type="entry name" value="Usp"/>
    <property type="match status" value="1"/>
</dbReference>
<dbReference type="Gene3D" id="3.40.50.620">
    <property type="entry name" value="HUPs"/>
    <property type="match status" value="1"/>
</dbReference>
<dbReference type="AlphaFoldDB" id="A0A811NMY6"/>
<dbReference type="Gene3D" id="1.10.510.10">
    <property type="entry name" value="Transferase(Phosphotransferase) domain 1"/>
    <property type="match status" value="1"/>
</dbReference>
<dbReference type="InterPro" id="IPR013083">
    <property type="entry name" value="Znf_RING/FYVE/PHD"/>
</dbReference>
<reference evidence="13" key="1">
    <citation type="submission" date="2020-10" db="EMBL/GenBank/DDBJ databases">
        <authorList>
            <person name="Han B."/>
            <person name="Lu T."/>
            <person name="Zhao Q."/>
            <person name="Huang X."/>
            <person name="Zhao Y."/>
        </authorList>
    </citation>
    <scope>NUCLEOTIDE SEQUENCE</scope>
</reference>
<feature type="domain" description="Protein kinase" evidence="11">
    <location>
        <begin position="503"/>
        <end position="770"/>
    </location>
</feature>
<feature type="compositionally biased region" description="Low complexity" evidence="10">
    <location>
        <begin position="195"/>
        <end position="212"/>
    </location>
</feature>
<comment type="pathway">
    <text evidence="2">Protein modification; protein ubiquitination.</text>
</comment>
<evidence type="ECO:0000256" key="4">
    <source>
        <dbReference type="ARBA" id="ARBA00022679"/>
    </source>
</evidence>
<evidence type="ECO:0000259" key="12">
    <source>
        <dbReference type="PROSITE" id="PS51698"/>
    </source>
</evidence>
<dbReference type="InterPro" id="IPR011009">
    <property type="entry name" value="Kinase-like_dom_sf"/>
</dbReference>
<dbReference type="InterPro" id="IPR006016">
    <property type="entry name" value="UspA"/>
</dbReference>
<dbReference type="CDD" id="cd01989">
    <property type="entry name" value="USP_STK_Ubox_N"/>
    <property type="match status" value="1"/>
</dbReference>
<dbReference type="GO" id="GO:0061630">
    <property type="term" value="F:ubiquitin protein ligase activity"/>
    <property type="evidence" value="ECO:0007669"/>
    <property type="project" value="UniProtKB-EC"/>
</dbReference>
<comment type="catalytic activity">
    <reaction evidence="1">
        <text>S-ubiquitinyl-[E2 ubiquitin-conjugating enzyme]-L-cysteine + [acceptor protein]-L-lysine = [E2 ubiquitin-conjugating enzyme]-L-cysteine + N(6)-ubiquitinyl-[acceptor protein]-L-lysine.</text>
        <dbReference type="EC" id="2.3.2.27"/>
    </reaction>
</comment>
<dbReference type="SMART" id="SM00504">
    <property type="entry name" value="Ubox"/>
    <property type="match status" value="1"/>
</dbReference>
<evidence type="ECO:0000256" key="3">
    <source>
        <dbReference type="ARBA" id="ARBA00012483"/>
    </source>
</evidence>
<feature type="binding site" evidence="9">
    <location>
        <position position="530"/>
    </location>
    <ligand>
        <name>ATP</name>
        <dbReference type="ChEBI" id="CHEBI:30616"/>
    </ligand>
</feature>
<dbReference type="Gene3D" id="3.30.40.10">
    <property type="entry name" value="Zinc/RING finger domain, C3HC4 (zinc finger)"/>
    <property type="match status" value="1"/>
</dbReference>
<gene>
    <name evidence="13" type="ORF">NCGR_LOCUS17201</name>
</gene>
<dbReference type="GO" id="GO:0016567">
    <property type="term" value="P:protein ubiquitination"/>
    <property type="evidence" value="ECO:0007669"/>
    <property type="project" value="UniProtKB-UniPathway"/>
</dbReference>
<keyword evidence="8 9" id="KW-0067">ATP-binding</keyword>
<evidence type="ECO:0000256" key="2">
    <source>
        <dbReference type="ARBA" id="ARBA00004906"/>
    </source>
</evidence>
<evidence type="ECO:0000313" key="14">
    <source>
        <dbReference type="Proteomes" id="UP000604825"/>
    </source>
</evidence>
<dbReference type="PROSITE" id="PS00107">
    <property type="entry name" value="PROTEIN_KINASE_ATP"/>
    <property type="match status" value="1"/>
</dbReference>
<dbReference type="InterPro" id="IPR017441">
    <property type="entry name" value="Protein_kinase_ATP_BS"/>
</dbReference>
<dbReference type="InterPro" id="IPR003613">
    <property type="entry name" value="Ubox_domain"/>
</dbReference>
<dbReference type="Pfam" id="PF04564">
    <property type="entry name" value="U-box"/>
    <property type="match status" value="1"/>
</dbReference>
<sequence length="864" mass="95127">MAIQEEPVVTESSPSSDPPITIGLAVSSSKSSKYAVRWALENFGTRERTRFMLIHVRQKVTLVPTPMGNYVPVDQVRDDIASAYEKEVECEAQNMLLMYRNMCDGKVEAEVLVVKGDDVAETISGVVLACQIHKLFVGVSSQGNFMRKSKGTRTSSRICKCVPSFCMVYAISKGGLSMVYSPGSESDNSSKILQVNESSNSELSSDKSSVSDITPSTISRSNSLGGNLDSPPSAHHNWPHSLQEHLSGSTLTSTVDKDQSISACTYGSSNSRISERSPTVSRALQELMLSEDEASTPCASGQISASTNLPVSDKALTVKSALQGLMLSEDKANTPCASGQISGSSNLPITNKAPTVSNALQELMLSEDKDNVNFELEKLRIKLGHMKGVCKLIQDESTSASQQMIDLVERRAQEEARLVEVHYRINTTIEAARKEREQRYAVEAQARLVRDLAKEEALKKQNLQLRASREADNMQKLEKLLELGGKSYIIFTWEEMESATSSFSEALKIGSGGNGTVYKGKIHQKTVAIKVLKSDDSRITKHFEQELEILGKTRHRHLLLLLGACLDRACLVYEYMENGSLEDRLQCKGGTAPLPWYHRFRIAWEIALALIYLHSSKPKPIIHRDLKPANILLDSNFTSKIGDAGLATLLPLRDASSTHTIRKATDLVGTLFYMDPEYQRTGQVSAKSDIYALGMVFLQLLTANSPMGLADTVEQAVEEDRLIDILDQGAGKWPVREAHELTQLGLSCLEMRSKDRPDLKSKVLVVLERLNNIASTACDSVQAVPTAPPSHFICPILKRVMQNPCIASDGYSYERVAIEMWLHENDVSPLTKTRLPDKNLVPNHALLCLINCWKGEAGATGLNH</sequence>
<dbReference type="Pfam" id="PF00069">
    <property type="entry name" value="Pkinase"/>
    <property type="match status" value="1"/>
</dbReference>
<dbReference type="EMBL" id="CAJGYO010000004">
    <property type="protein sequence ID" value="CAD6225037.1"/>
    <property type="molecule type" value="Genomic_DNA"/>
</dbReference>
<keyword evidence="7" id="KW-0833">Ubl conjugation pathway</keyword>
<dbReference type="SUPFAM" id="SSF52402">
    <property type="entry name" value="Adenine nucleotide alpha hydrolases-like"/>
    <property type="match status" value="1"/>
</dbReference>
<dbReference type="SUPFAM" id="SSF57850">
    <property type="entry name" value="RING/U-box"/>
    <property type="match status" value="1"/>
</dbReference>
<evidence type="ECO:0000256" key="1">
    <source>
        <dbReference type="ARBA" id="ARBA00000900"/>
    </source>
</evidence>
<proteinExistence type="predicted"/>
<dbReference type="Proteomes" id="UP000604825">
    <property type="component" value="Unassembled WGS sequence"/>
</dbReference>
<dbReference type="Gene3D" id="3.30.200.20">
    <property type="entry name" value="Phosphorylase Kinase, domain 1"/>
    <property type="match status" value="1"/>
</dbReference>
<evidence type="ECO:0000256" key="10">
    <source>
        <dbReference type="SAM" id="MobiDB-lite"/>
    </source>
</evidence>
<keyword evidence="14" id="KW-1185">Reference proteome</keyword>
<dbReference type="InterPro" id="IPR051348">
    <property type="entry name" value="U-box_ubiquitin_ligases"/>
</dbReference>